<keyword evidence="8" id="KW-1185">Reference proteome</keyword>
<keyword evidence="3" id="KW-0238">DNA-binding</keyword>
<dbReference type="CDD" id="cd00067">
    <property type="entry name" value="GAL4"/>
    <property type="match status" value="1"/>
</dbReference>
<protein>
    <recommendedName>
        <fullName evidence="6">Zn(2)-C6 fungal-type domain-containing protein</fullName>
    </recommendedName>
</protein>
<evidence type="ECO:0000259" key="6">
    <source>
        <dbReference type="PROSITE" id="PS50048"/>
    </source>
</evidence>
<sequence length="665" mass="75994">MKKRRVANACERCRAKKYKCDESFPCWKCTKSQVQCVYKGDFHLQRQSQTISYIHELETRIEELTDRLHQVTFSSSSLCKTLSGATALTNRATAASPGRSIRNQELSAQPIIYEDETPSSDALEEEISELNRHTAIESHGNTSYATALGRLQRARESVQQNVAPNRSMQHEFSNHCPAASGRSRDHYGSGKVNISLIPTSHIPNFFTSQLQTPIQDGDRYLTEYTQQGNSSDNKFYFEYAHAFMEGYFEYLDFIHPLIDKESFILGAHNLWFGKNPQPDGFIALYLSLLSLGALIRAREQPPLGGLTGFDLEIVQALYLMAEICQNELAPHLAYKYLGLAIRTCLAAGYNRETPDVKTDQHYWISRAWWSLYSLEVELSFSLGRPDTLGMDGYHNRCEPNRGEGSEYTIIPIMLDLAHIIRRVLVNLYNSRFSLQQRMKHSLEIERKLDKWLDALPKILQSDFGQSDPPISVLRDPKWLKRQRLVLRIRYHNAQMFIFRLFLSYLTISPQGEDGKAQGPEAQKLLETAAKKCLDSARKTVDIIHEMFRQHSLFQCWWYNTTYITFAVTNILLPLSNKSLSFLNPIEMSLLMESVNKSLEILEAMDESIVVRERVGIVKNYLRNGVDINSALNDPDNHHNDSLDDISEDPVLMDMRAGSNHTAATL</sequence>
<dbReference type="Pfam" id="PF04082">
    <property type="entry name" value="Fungal_trans"/>
    <property type="match status" value="1"/>
</dbReference>
<keyword evidence="5" id="KW-0539">Nucleus</keyword>
<dbReference type="SMART" id="SM00066">
    <property type="entry name" value="GAL4"/>
    <property type="match status" value="1"/>
</dbReference>
<dbReference type="PANTHER" id="PTHR47424:SF15">
    <property type="entry name" value="ZN(II)2CYS6 TRANSCRIPTION FACTOR (EUROFUNG)"/>
    <property type="match status" value="1"/>
</dbReference>
<dbReference type="SUPFAM" id="SSF57701">
    <property type="entry name" value="Zn2/Cys6 DNA-binding domain"/>
    <property type="match status" value="1"/>
</dbReference>
<keyword evidence="1" id="KW-0479">Metal-binding</keyword>
<dbReference type="GO" id="GO:0008270">
    <property type="term" value="F:zinc ion binding"/>
    <property type="evidence" value="ECO:0007669"/>
    <property type="project" value="InterPro"/>
</dbReference>
<dbReference type="InterPro" id="IPR007219">
    <property type="entry name" value="XnlR_reg_dom"/>
</dbReference>
<evidence type="ECO:0000256" key="1">
    <source>
        <dbReference type="ARBA" id="ARBA00022723"/>
    </source>
</evidence>
<evidence type="ECO:0000256" key="4">
    <source>
        <dbReference type="ARBA" id="ARBA00023163"/>
    </source>
</evidence>
<evidence type="ECO:0000256" key="3">
    <source>
        <dbReference type="ARBA" id="ARBA00023125"/>
    </source>
</evidence>
<dbReference type="GO" id="GO:0000981">
    <property type="term" value="F:DNA-binding transcription factor activity, RNA polymerase II-specific"/>
    <property type="evidence" value="ECO:0007669"/>
    <property type="project" value="InterPro"/>
</dbReference>
<evidence type="ECO:0000256" key="2">
    <source>
        <dbReference type="ARBA" id="ARBA00023015"/>
    </source>
</evidence>
<dbReference type="PROSITE" id="PS50048">
    <property type="entry name" value="ZN2_CY6_FUNGAL_2"/>
    <property type="match status" value="1"/>
</dbReference>
<reference evidence="8" key="1">
    <citation type="journal article" date="2015" name="Genome Announc.">
        <title>Draft genome sequence of Talaromyces cellulolyticus strain Y-94, a source of lignocellulosic biomass-degrading enzymes.</title>
        <authorList>
            <person name="Fujii T."/>
            <person name="Koike H."/>
            <person name="Sawayama S."/>
            <person name="Yano S."/>
            <person name="Inoue H."/>
        </authorList>
    </citation>
    <scope>NUCLEOTIDE SEQUENCE [LARGE SCALE GENOMIC DNA]</scope>
    <source>
        <strain evidence="8">Y-94</strain>
    </source>
</reference>
<organism evidence="7 8">
    <name type="scientific">Talaromyces pinophilus</name>
    <name type="common">Penicillium pinophilum</name>
    <dbReference type="NCBI Taxonomy" id="128442"/>
    <lineage>
        <taxon>Eukaryota</taxon>
        <taxon>Fungi</taxon>
        <taxon>Dikarya</taxon>
        <taxon>Ascomycota</taxon>
        <taxon>Pezizomycotina</taxon>
        <taxon>Eurotiomycetes</taxon>
        <taxon>Eurotiomycetidae</taxon>
        <taxon>Eurotiales</taxon>
        <taxon>Trichocomaceae</taxon>
        <taxon>Talaromyces</taxon>
        <taxon>Talaromyces sect. Talaromyces</taxon>
    </lineage>
</organism>
<dbReference type="GO" id="GO:0006351">
    <property type="term" value="P:DNA-templated transcription"/>
    <property type="evidence" value="ECO:0007669"/>
    <property type="project" value="InterPro"/>
</dbReference>
<dbReference type="Proteomes" id="UP000053095">
    <property type="component" value="Unassembled WGS sequence"/>
</dbReference>
<dbReference type="InterPro" id="IPR051127">
    <property type="entry name" value="Fungal_SecMet_Regulators"/>
</dbReference>
<evidence type="ECO:0000256" key="5">
    <source>
        <dbReference type="ARBA" id="ARBA00023242"/>
    </source>
</evidence>
<dbReference type="SMART" id="SM00906">
    <property type="entry name" value="Fungal_trans"/>
    <property type="match status" value="1"/>
</dbReference>
<dbReference type="Pfam" id="PF00172">
    <property type="entry name" value="Zn_clus"/>
    <property type="match status" value="1"/>
</dbReference>
<evidence type="ECO:0000313" key="8">
    <source>
        <dbReference type="Proteomes" id="UP000053095"/>
    </source>
</evidence>
<dbReference type="CDD" id="cd12148">
    <property type="entry name" value="fungal_TF_MHR"/>
    <property type="match status" value="1"/>
</dbReference>
<dbReference type="Gene3D" id="4.10.240.10">
    <property type="entry name" value="Zn(2)-C6 fungal-type DNA-binding domain"/>
    <property type="match status" value="1"/>
</dbReference>
<dbReference type="GO" id="GO:0000435">
    <property type="term" value="P:positive regulation of transcription from RNA polymerase II promoter by galactose"/>
    <property type="evidence" value="ECO:0007669"/>
    <property type="project" value="TreeGrafter"/>
</dbReference>
<dbReference type="InterPro" id="IPR036864">
    <property type="entry name" value="Zn2-C6_fun-type_DNA-bd_sf"/>
</dbReference>
<dbReference type="EMBL" id="DF933814">
    <property type="protein sequence ID" value="GAM36639.1"/>
    <property type="molecule type" value="Genomic_DNA"/>
</dbReference>
<accession>A0A510NWJ9</accession>
<gene>
    <name evidence="7" type="ORF">TCE0_018r05879</name>
</gene>
<dbReference type="PANTHER" id="PTHR47424">
    <property type="entry name" value="REGULATORY PROTEIN GAL4"/>
    <property type="match status" value="1"/>
</dbReference>
<evidence type="ECO:0000313" key="7">
    <source>
        <dbReference type="EMBL" id="GAM36639.1"/>
    </source>
</evidence>
<keyword evidence="2" id="KW-0805">Transcription regulation</keyword>
<feature type="domain" description="Zn(2)-C6 fungal-type" evidence="6">
    <location>
        <begin position="9"/>
        <end position="38"/>
    </location>
</feature>
<dbReference type="PROSITE" id="PS00463">
    <property type="entry name" value="ZN2_CY6_FUNGAL_1"/>
    <property type="match status" value="1"/>
</dbReference>
<dbReference type="GO" id="GO:0005634">
    <property type="term" value="C:nucleus"/>
    <property type="evidence" value="ECO:0007669"/>
    <property type="project" value="TreeGrafter"/>
</dbReference>
<name>A0A510NWJ9_TALPI</name>
<proteinExistence type="predicted"/>
<keyword evidence="4" id="KW-0804">Transcription</keyword>
<dbReference type="GO" id="GO:0000978">
    <property type="term" value="F:RNA polymerase II cis-regulatory region sequence-specific DNA binding"/>
    <property type="evidence" value="ECO:0007669"/>
    <property type="project" value="TreeGrafter"/>
</dbReference>
<dbReference type="InterPro" id="IPR001138">
    <property type="entry name" value="Zn2Cys6_DnaBD"/>
</dbReference>
<dbReference type="AlphaFoldDB" id="A0A510NWJ9"/>